<keyword evidence="5" id="KW-0539">Nucleus</keyword>
<organism evidence="7 8">
    <name type="scientific">Hevea brasiliensis</name>
    <name type="common">Para rubber tree</name>
    <name type="synonym">Siphonia brasiliensis</name>
    <dbReference type="NCBI Taxonomy" id="3981"/>
    <lineage>
        <taxon>Eukaryota</taxon>
        <taxon>Viridiplantae</taxon>
        <taxon>Streptophyta</taxon>
        <taxon>Embryophyta</taxon>
        <taxon>Tracheophyta</taxon>
        <taxon>Spermatophyta</taxon>
        <taxon>Magnoliopsida</taxon>
        <taxon>eudicotyledons</taxon>
        <taxon>Gunneridae</taxon>
        <taxon>Pentapetalae</taxon>
        <taxon>rosids</taxon>
        <taxon>fabids</taxon>
        <taxon>Malpighiales</taxon>
        <taxon>Euphorbiaceae</taxon>
        <taxon>Crotonoideae</taxon>
        <taxon>Micrandreae</taxon>
        <taxon>Hevea</taxon>
    </lineage>
</organism>
<feature type="compositionally biased region" description="Basic and acidic residues" evidence="6">
    <location>
        <begin position="160"/>
        <end position="178"/>
    </location>
</feature>
<evidence type="ECO:0000256" key="6">
    <source>
        <dbReference type="SAM" id="MobiDB-lite"/>
    </source>
</evidence>
<feature type="compositionally biased region" description="Basic and acidic residues" evidence="6">
    <location>
        <begin position="184"/>
        <end position="200"/>
    </location>
</feature>
<dbReference type="AlphaFoldDB" id="A0A6A6MPG4"/>
<dbReference type="GO" id="GO:0006364">
    <property type="term" value="P:rRNA processing"/>
    <property type="evidence" value="ECO:0007669"/>
    <property type="project" value="TreeGrafter"/>
</dbReference>
<dbReference type="Proteomes" id="UP000467840">
    <property type="component" value="Chromosome 15"/>
</dbReference>
<evidence type="ECO:0000256" key="5">
    <source>
        <dbReference type="ARBA" id="ARBA00023242"/>
    </source>
</evidence>
<evidence type="ECO:0000256" key="3">
    <source>
        <dbReference type="ARBA" id="ARBA00022517"/>
    </source>
</evidence>
<gene>
    <name evidence="7" type="ORF">GH714_040277</name>
</gene>
<dbReference type="GO" id="GO:0034399">
    <property type="term" value="C:nuclear periphery"/>
    <property type="evidence" value="ECO:0007669"/>
    <property type="project" value="TreeGrafter"/>
</dbReference>
<feature type="region of interest" description="Disordered" evidence="6">
    <location>
        <begin position="154"/>
        <end position="312"/>
    </location>
</feature>
<dbReference type="PANTHER" id="PTHR13028">
    <property type="entry name" value="RRNA PROCESSING PROTEIN EBNA1-BINDING PROTEIN-RELATED"/>
    <property type="match status" value="1"/>
</dbReference>
<accession>A0A6A6MPG4</accession>
<dbReference type="Pfam" id="PF05890">
    <property type="entry name" value="Ebp2"/>
    <property type="match status" value="1"/>
</dbReference>
<feature type="compositionally biased region" description="Acidic residues" evidence="6">
    <location>
        <begin position="30"/>
        <end position="48"/>
    </location>
</feature>
<sequence>MGTTDKDRFYLMGTTDKDLNLYDEKPFQDVEMDDIDEAASESESESEHEDVKLSIPSQHSIYNRDGLNDKLQDISWPENVGWTHKPSIDIDQEQEVDVNDDLARELAFYRQALGGTRQAFEKLESMELPFLRPPDYHAEMVKSDAHMEKVTGRLLAEGKNSQESEERRKAREAKRLSKEVQTQKLKERAMQKKMEIETVKKWRKQRQESGFSVGDKDGEMNLPFDDGKLFERSNKKRRGVSPGDRSGGKVKQYWKKGSKNGLEKKLVKREARNSKFGFGGRKGLKKQNTADTADNFRGFDKGGAPGNKKRKR</sequence>
<name>A0A6A6MPG4_HEVBR</name>
<evidence type="ECO:0000256" key="1">
    <source>
        <dbReference type="ARBA" id="ARBA00004604"/>
    </source>
</evidence>
<evidence type="ECO:0000313" key="8">
    <source>
        <dbReference type="Proteomes" id="UP000467840"/>
    </source>
</evidence>
<keyword evidence="3" id="KW-0690">Ribosome biogenesis</keyword>
<protein>
    <submittedName>
        <fullName evidence="7">Uncharacterized protein</fullName>
    </submittedName>
</protein>
<evidence type="ECO:0000256" key="2">
    <source>
        <dbReference type="ARBA" id="ARBA00007336"/>
    </source>
</evidence>
<keyword evidence="8" id="KW-1185">Reference proteome</keyword>
<dbReference type="GO" id="GO:0030687">
    <property type="term" value="C:preribosome, large subunit precursor"/>
    <property type="evidence" value="ECO:0007669"/>
    <property type="project" value="TreeGrafter"/>
</dbReference>
<comment type="subcellular location">
    <subcellularLocation>
        <location evidence="1">Nucleus</location>
        <location evidence="1">Nucleolus</location>
    </subcellularLocation>
</comment>
<keyword evidence="4" id="KW-0175">Coiled coil</keyword>
<dbReference type="PANTHER" id="PTHR13028:SF0">
    <property type="entry name" value="RRNA-PROCESSING PROTEIN EBP2-RELATED"/>
    <property type="match status" value="1"/>
</dbReference>
<proteinExistence type="inferred from homology"/>
<feature type="region of interest" description="Disordered" evidence="6">
    <location>
        <begin position="22"/>
        <end position="57"/>
    </location>
</feature>
<comment type="similarity">
    <text evidence="2">Belongs to the EBP2 family.</text>
</comment>
<evidence type="ECO:0000313" key="7">
    <source>
        <dbReference type="EMBL" id="KAF2315742.1"/>
    </source>
</evidence>
<dbReference type="InterPro" id="IPR008610">
    <property type="entry name" value="Ebp2"/>
</dbReference>
<dbReference type="EMBL" id="JAAGAX010000005">
    <property type="protein sequence ID" value="KAF2315742.1"/>
    <property type="molecule type" value="Genomic_DNA"/>
</dbReference>
<comment type="caution">
    <text evidence="7">The sequence shown here is derived from an EMBL/GenBank/DDBJ whole genome shotgun (WGS) entry which is preliminary data.</text>
</comment>
<evidence type="ECO:0000256" key="4">
    <source>
        <dbReference type="ARBA" id="ARBA00023054"/>
    </source>
</evidence>
<dbReference type="GO" id="GO:0005730">
    <property type="term" value="C:nucleolus"/>
    <property type="evidence" value="ECO:0007669"/>
    <property type="project" value="UniProtKB-SubCell"/>
</dbReference>
<feature type="compositionally biased region" description="Basic and acidic residues" evidence="6">
    <location>
        <begin position="261"/>
        <end position="273"/>
    </location>
</feature>
<dbReference type="GO" id="GO:0042273">
    <property type="term" value="P:ribosomal large subunit biogenesis"/>
    <property type="evidence" value="ECO:0007669"/>
    <property type="project" value="TreeGrafter"/>
</dbReference>
<feature type="compositionally biased region" description="Basic and acidic residues" evidence="6">
    <location>
        <begin position="214"/>
        <end position="233"/>
    </location>
</feature>
<reference evidence="7 8" key="1">
    <citation type="journal article" date="2020" name="Mol. Plant">
        <title>The Chromosome-Based Rubber Tree Genome Provides New Insights into Spurge Genome Evolution and Rubber Biosynthesis.</title>
        <authorList>
            <person name="Liu J."/>
            <person name="Shi C."/>
            <person name="Shi C.C."/>
            <person name="Li W."/>
            <person name="Zhang Q.J."/>
            <person name="Zhang Y."/>
            <person name="Li K."/>
            <person name="Lu H.F."/>
            <person name="Shi C."/>
            <person name="Zhu S.T."/>
            <person name="Xiao Z.Y."/>
            <person name="Nan H."/>
            <person name="Yue Y."/>
            <person name="Zhu X.G."/>
            <person name="Wu Y."/>
            <person name="Hong X.N."/>
            <person name="Fan G.Y."/>
            <person name="Tong Y."/>
            <person name="Zhang D."/>
            <person name="Mao C.L."/>
            <person name="Liu Y.L."/>
            <person name="Hao S.J."/>
            <person name="Liu W.Q."/>
            <person name="Lv M.Q."/>
            <person name="Zhang H.B."/>
            <person name="Liu Y."/>
            <person name="Hu-Tang G.R."/>
            <person name="Wang J.P."/>
            <person name="Wang J.H."/>
            <person name="Sun Y.H."/>
            <person name="Ni S.B."/>
            <person name="Chen W.B."/>
            <person name="Zhang X.C."/>
            <person name="Jiao Y.N."/>
            <person name="Eichler E.E."/>
            <person name="Li G.H."/>
            <person name="Liu X."/>
            <person name="Gao L.Z."/>
        </authorList>
    </citation>
    <scope>NUCLEOTIDE SEQUENCE [LARGE SCALE GENOMIC DNA]</scope>
    <source>
        <strain evidence="8">cv. GT1</strain>
        <tissue evidence="7">Leaf</tissue>
    </source>
</reference>